<name>A0A679HB86_BACT4</name>
<evidence type="ECO:0000313" key="3">
    <source>
        <dbReference type="Proteomes" id="UP000500882"/>
    </source>
</evidence>
<accession>A0A679HB86</accession>
<dbReference type="EMBL" id="AP022660">
    <property type="protein sequence ID" value="BCA48336.1"/>
    <property type="molecule type" value="Genomic_DNA"/>
</dbReference>
<feature type="region of interest" description="Disordered" evidence="1">
    <location>
        <begin position="77"/>
        <end position="148"/>
    </location>
</feature>
<organism evidence="2 3">
    <name type="scientific">Bacteroides thetaiotaomicron</name>
    <dbReference type="NCBI Taxonomy" id="818"/>
    <lineage>
        <taxon>Bacteria</taxon>
        <taxon>Pseudomonadati</taxon>
        <taxon>Bacteroidota</taxon>
        <taxon>Bacteroidia</taxon>
        <taxon>Bacteroidales</taxon>
        <taxon>Bacteroidaceae</taxon>
        <taxon>Bacteroides</taxon>
    </lineage>
</organism>
<gene>
    <name evidence="2" type="ORF">BatF92_02780</name>
</gene>
<evidence type="ECO:0000313" key="2">
    <source>
        <dbReference type="EMBL" id="BCA48336.1"/>
    </source>
</evidence>
<dbReference type="RefSeq" id="WP_229077373.1">
    <property type="nucleotide sequence ID" value="NZ_AP022660.1"/>
</dbReference>
<proteinExistence type="predicted"/>
<feature type="compositionally biased region" description="Gly residues" evidence="1">
    <location>
        <begin position="77"/>
        <end position="138"/>
    </location>
</feature>
<evidence type="ECO:0000256" key="1">
    <source>
        <dbReference type="SAM" id="MobiDB-lite"/>
    </source>
</evidence>
<sequence>MEKKSKAEKLKLRGINQTILISSYNSGAGTGPNDCMTEEVYQRLNAQGALDTTVYVCGIGWMTPDVTIYGSGSGFGSGNGSGSGSGSGEYWGSGHWGSGDWGSGSGWTGGGTSGGGTSGGGTSGGGTSGDGPKPGGGDKPVPKDPIELMDKSRFVGWREGANCLSLCKETLKNMDYPITEVA</sequence>
<reference evidence="2 3" key="1">
    <citation type="submission" date="2020-02" db="EMBL/GenBank/DDBJ databases">
        <title>Whole-genome sequencing and comparative analysis of the genomes of Bacteroides thetaiotaomicron and Escherichia coli isolated from a healthy resident in Vietnam.</title>
        <authorList>
            <person name="Mohsin M."/>
            <person name="Tanaka K."/>
            <person name="Kawahara R."/>
            <person name="Kondo S."/>
            <person name="Noguchi H."/>
            <person name="Motooka D."/>
            <person name="Nakamura S."/>
            <person name="Khong D.T."/>
            <person name="Nguyen T.N."/>
            <person name="Tran H.T."/>
            <person name="Yamamoto Y."/>
        </authorList>
    </citation>
    <scope>NUCLEOTIDE SEQUENCE [LARGE SCALE GENOMIC DNA]</scope>
    <source>
        <strain evidence="2 3">F9-2</strain>
    </source>
</reference>
<dbReference type="Proteomes" id="UP000500882">
    <property type="component" value="Chromosome"/>
</dbReference>
<protein>
    <submittedName>
        <fullName evidence="2">Uncharacterized protein</fullName>
    </submittedName>
</protein>
<dbReference type="AlphaFoldDB" id="A0A679HB86"/>